<evidence type="ECO:0000313" key="2">
    <source>
        <dbReference type="EMBL" id="MBD9357854.1"/>
    </source>
</evidence>
<evidence type="ECO:0000313" key="3">
    <source>
        <dbReference type="Proteomes" id="UP000652176"/>
    </source>
</evidence>
<comment type="caution">
    <text evidence="2">The sequence shown here is derived from an EMBL/GenBank/DDBJ whole genome shotgun (WGS) entry which is preliminary data.</text>
</comment>
<feature type="chain" id="PRO_5046108643" evidence="1">
    <location>
        <begin position="29"/>
        <end position="278"/>
    </location>
</feature>
<proteinExistence type="predicted"/>
<name>A0ABR9D406_9GAMM</name>
<dbReference type="InterPro" id="IPR013424">
    <property type="entry name" value="Ice-binding_C"/>
</dbReference>
<accession>A0ABR9D406</accession>
<reference evidence="2 3" key="1">
    <citation type="submission" date="2020-09" db="EMBL/GenBank/DDBJ databases">
        <title>Methylomonas albis sp. nov. and Methylomonas fluvii sp. nov.: Two cold-adapted methanotrophs from the River Elbe and an amended description of Methylovulum psychrotolerans strain Eb1.</title>
        <authorList>
            <person name="Bussmann I.K."/>
            <person name="Klings K.-W."/>
            <person name="Warnstedt J."/>
            <person name="Hoppert M."/>
            <person name="Saborowski A."/>
            <person name="Horn F."/>
            <person name="Liebner S."/>
        </authorList>
    </citation>
    <scope>NUCLEOTIDE SEQUENCE [LARGE SCALE GENOMIC DNA]</scope>
    <source>
        <strain evidence="2 3">EbA</strain>
    </source>
</reference>
<gene>
    <name evidence="2" type="ORF">IE877_18605</name>
</gene>
<keyword evidence="1" id="KW-0732">Signal</keyword>
<sequence length="278" mass="28289">MVTSSLFKQSTLAAAIGGLMLVSTSASAHLTYNAAGPNVSDNDNASWTGDGMDSAYAGSLPIAWTAYIDNQGGVPYSLTASSADAQGQTGNSSYILGAGAYSYLDTRGLGDFPPPNWGHSSDFAMFELGTNADVTITVSADLNSGLRSAFGVWSGWDTGGGSRHGAYPNNGAYDPMAAFPLGANLELINGSTSTWAYDDNSDGTATLTLTNLAAGQYTMIIGGYDGPLAGHSAGSNLAYSATISAATVSSPVPVPGAVWLFGTALMGFLGLSKRKGWG</sequence>
<feature type="signal peptide" evidence="1">
    <location>
        <begin position="1"/>
        <end position="28"/>
    </location>
</feature>
<organism evidence="2 3">
    <name type="scientific">Methylomonas albis</name>
    <dbReference type="NCBI Taxonomy" id="1854563"/>
    <lineage>
        <taxon>Bacteria</taxon>
        <taxon>Pseudomonadati</taxon>
        <taxon>Pseudomonadota</taxon>
        <taxon>Gammaproteobacteria</taxon>
        <taxon>Methylococcales</taxon>
        <taxon>Methylococcaceae</taxon>
        <taxon>Methylomonas</taxon>
    </lineage>
</organism>
<protein>
    <submittedName>
        <fullName evidence="2">PEP-CTERM sorting domain-containing protein</fullName>
    </submittedName>
</protein>
<dbReference type="RefSeq" id="WP_192376105.1">
    <property type="nucleotide sequence ID" value="NZ_CAJHIV010000001.1"/>
</dbReference>
<dbReference type="NCBIfam" id="TIGR02595">
    <property type="entry name" value="PEP_CTERM"/>
    <property type="match status" value="1"/>
</dbReference>
<dbReference type="Proteomes" id="UP000652176">
    <property type="component" value="Unassembled WGS sequence"/>
</dbReference>
<keyword evidence="3" id="KW-1185">Reference proteome</keyword>
<dbReference type="EMBL" id="JACXSS010000001">
    <property type="protein sequence ID" value="MBD9357854.1"/>
    <property type="molecule type" value="Genomic_DNA"/>
</dbReference>
<evidence type="ECO:0000256" key="1">
    <source>
        <dbReference type="SAM" id="SignalP"/>
    </source>
</evidence>